<feature type="region of interest" description="Disordered" evidence="1">
    <location>
        <begin position="79"/>
        <end position="106"/>
    </location>
</feature>
<evidence type="ECO:0000313" key="2">
    <source>
        <dbReference type="EMBL" id="CAB4052493.1"/>
    </source>
</evidence>
<gene>
    <name evidence="2" type="ORF">LMG9964_06183</name>
</gene>
<protein>
    <submittedName>
        <fullName evidence="2">Uncharacterized protein</fullName>
    </submittedName>
</protein>
<sequence length="149" mass="16510">MLPDAAWQSGAWEVERRGCNVIGASAAEALACRQASGNYGEDVARGAQLLYDETDREELMQLAARRGYVRLFRHVKGGPWSTSAELDNTPDADGGRQPTCPVPLRLGKPRRHPQCCTRNLIRRAPEERARIDFSEHEHLTDGSRSQLAG</sequence>
<dbReference type="AlphaFoldDB" id="A0A6J5KE22"/>
<feature type="region of interest" description="Disordered" evidence="1">
    <location>
        <begin position="127"/>
        <end position="149"/>
    </location>
</feature>
<organism evidence="2 3">
    <name type="scientific">Paraburkholderia phenoliruptrix</name>
    <dbReference type="NCBI Taxonomy" id="252970"/>
    <lineage>
        <taxon>Bacteria</taxon>
        <taxon>Pseudomonadati</taxon>
        <taxon>Pseudomonadota</taxon>
        <taxon>Betaproteobacteria</taxon>
        <taxon>Burkholderiales</taxon>
        <taxon>Burkholderiaceae</taxon>
        <taxon>Paraburkholderia</taxon>
    </lineage>
</organism>
<feature type="compositionally biased region" description="Basic and acidic residues" evidence="1">
    <location>
        <begin position="127"/>
        <end position="141"/>
    </location>
</feature>
<proteinExistence type="predicted"/>
<accession>A0A6J5KE22</accession>
<reference evidence="2 3" key="1">
    <citation type="submission" date="2020-04" db="EMBL/GenBank/DDBJ databases">
        <authorList>
            <person name="De Canck E."/>
        </authorList>
    </citation>
    <scope>NUCLEOTIDE SEQUENCE [LARGE SCALE GENOMIC DNA]</scope>
    <source>
        <strain evidence="2 3">LMG 9964</strain>
    </source>
</reference>
<dbReference type="EMBL" id="CADILN010000015">
    <property type="protein sequence ID" value="CAB4052493.1"/>
    <property type="molecule type" value="Genomic_DNA"/>
</dbReference>
<evidence type="ECO:0000313" key="3">
    <source>
        <dbReference type="Proteomes" id="UP000494102"/>
    </source>
</evidence>
<dbReference type="Proteomes" id="UP000494102">
    <property type="component" value="Unassembled WGS sequence"/>
</dbReference>
<name>A0A6J5KE22_9BURK</name>
<evidence type="ECO:0000256" key="1">
    <source>
        <dbReference type="SAM" id="MobiDB-lite"/>
    </source>
</evidence>